<accession>A0A1H2YRF4</accession>
<dbReference type="GO" id="GO:0003677">
    <property type="term" value="F:DNA binding"/>
    <property type="evidence" value="ECO:0007669"/>
    <property type="project" value="UniProtKB-KW"/>
</dbReference>
<keyword evidence="3" id="KW-1185">Reference proteome</keyword>
<dbReference type="SUPFAM" id="SSF53098">
    <property type="entry name" value="Ribonuclease H-like"/>
    <property type="match status" value="1"/>
</dbReference>
<proteinExistence type="predicted"/>
<dbReference type="InterPro" id="IPR047656">
    <property type="entry name" value="IS481-like_transpos"/>
</dbReference>
<organism evidence="2 3">
    <name type="scientific">Albimonas donghaensis</name>
    <dbReference type="NCBI Taxonomy" id="356660"/>
    <lineage>
        <taxon>Bacteria</taxon>
        <taxon>Pseudomonadati</taxon>
        <taxon>Pseudomonadota</taxon>
        <taxon>Alphaproteobacteria</taxon>
        <taxon>Rhodobacterales</taxon>
        <taxon>Paracoccaceae</taxon>
        <taxon>Albimonas</taxon>
    </lineage>
</organism>
<keyword evidence="2" id="KW-0238">DNA-binding</keyword>
<dbReference type="PANTHER" id="PTHR35004:SF7">
    <property type="entry name" value="INTEGRASE PROTEIN"/>
    <property type="match status" value="1"/>
</dbReference>
<dbReference type="InterPro" id="IPR036397">
    <property type="entry name" value="RNaseH_sf"/>
</dbReference>
<protein>
    <submittedName>
        <fullName evidence="2">Homeodomain-like domain-containing protein</fullName>
    </submittedName>
</protein>
<evidence type="ECO:0000313" key="2">
    <source>
        <dbReference type="EMBL" id="SDX07605.1"/>
    </source>
</evidence>
<dbReference type="PANTHER" id="PTHR35004">
    <property type="entry name" value="TRANSPOSASE RV3428C-RELATED"/>
    <property type="match status" value="1"/>
</dbReference>
<dbReference type="GO" id="GO:0015074">
    <property type="term" value="P:DNA integration"/>
    <property type="evidence" value="ECO:0007669"/>
    <property type="project" value="InterPro"/>
</dbReference>
<name>A0A1H2YRF4_9RHOB</name>
<dbReference type="AlphaFoldDB" id="A0A1H2YRF4"/>
<dbReference type="InterPro" id="IPR009057">
    <property type="entry name" value="Homeodomain-like_sf"/>
</dbReference>
<dbReference type="SUPFAM" id="SSF46689">
    <property type="entry name" value="Homeodomain-like"/>
    <property type="match status" value="1"/>
</dbReference>
<dbReference type="InterPro" id="IPR012337">
    <property type="entry name" value="RNaseH-like_sf"/>
</dbReference>
<dbReference type="Pfam" id="PF13384">
    <property type="entry name" value="HTH_23"/>
    <property type="match status" value="1"/>
</dbReference>
<dbReference type="EMBL" id="FNMZ01000003">
    <property type="protein sequence ID" value="SDX07605.1"/>
    <property type="molecule type" value="Genomic_DNA"/>
</dbReference>
<dbReference type="Proteomes" id="UP000199118">
    <property type="component" value="Unassembled WGS sequence"/>
</dbReference>
<dbReference type="PROSITE" id="PS50994">
    <property type="entry name" value="INTEGRASE"/>
    <property type="match status" value="1"/>
</dbReference>
<dbReference type="Gene3D" id="1.10.10.60">
    <property type="entry name" value="Homeodomain-like"/>
    <property type="match status" value="1"/>
</dbReference>
<dbReference type="Gene3D" id="3.30.420.10">
    <property type="entry name" value="Ribonuclease H-like superfamily/Ribonuclease H"/>
    <property type="match status" value="1"/>
</dbReference>
<gene>
    <name evidence="2" type="ORF">SAMN05444336_103222</name>
</gene>
<dbReference type="InterPro" id="IPR001584">
    <property type="entry name" value="Integrase_cat-core"/>
</dbReference>
<dbReference type="Pfam" id="PF13683">
    <property type="entry name" value="rve_3"/>
    <property type="match status" value="1"/>
</dbReference>
<evidence type="ECO:0000259" key="1">
    <source>
        <dbReference type="PROSITE" id="PS50994"/>
    </source>
</evidence>
<feature type="domain" description="Integrase catalytic" evidence="1">
    <location>
        <begin position="110"/>
        <end position="291"/>
    </location>
</feature>
<reference evidence="2 3" key="1">
    <citation type="submission" date="2016-10" db="EMBL/GenBank/DDBJ databases">
        <authorList>
            <person name="de Groot N.N."/>
        </authorList>
    </citation>
    <scope>NUCLEOTIDE SEQUENCE [LARGE SCALE GENOMIC DNA]</scope>
    <source>
        <strain evidence="2 3">DSM 17890</strain>
    </source>
</reference>
<keyword evidence="2" id="KW-0371">Homeobox</keyword>
<dbReference type="NCBIfam" id="NF033577">
    <property type="entry name" value="transpos_IS481"/>
    <property type="match status" value="1"/>
</dbReference>
<evidence type="ECO:0000313" key="3">
    <source>
        <dbReference type="Proteomes" id="UP000199118"/>
    </source>
</evidence>
<sequence length="295" mass="33666">MVARHTEGPPVPRIAEELGVSARTVWKWLRRHRTGGAAALESRSSASSAPDAARPWIDIACRLRRDFRLTAAEIAAKLHLPRSTVARWLRQAGLGRLSSLEPKEPPRRYQRDRPGELIHLDIKKLGRFARAGHRSTGDRRAGRNRGAGWDFVHVAIDDATRLAYVEVLPDERRGTATGFLVRALRWFRARGVRAERIMTDNGSAYVSKLFAKAIRLLGLRHIRTRPYTPRTNGKAERFIQTLLREWAYAIPYPSSDARARDLPRWIDWYNHKRSHSAIGSRTPVVALNNLMRFHT</sequence>